<proteinExistence type="predicted"/>
<keyword evidence="3" id="KW-1185">Reference proteome</keyword>
<feature type="region of interest" description="Disordered" evidence="1">
    <location>
        <begin position="1"/>
        <end position="131"/>
    </location>
</feature>
<evidence type="ECO:0000256" key="1">
    <source>
        <dbReference type="SAM" id="MobiDB-lite"/>
    </source>
</evidence>
<evidence type="ECO:0000313" key="3">
    <source>
        <dbReference type="Proteomes" id="UP000193642"/>
    </source>
</evidence>
<dbReference type="Proteomes" id="UP000193642">
    <property type="component" value="Unassembled WGS sequence"/>
</dbReference>
<dbReference type="EMBL" id="MCGO01000011">
    <property type="protein sequence ID" value="ORY48479.1"/>
    <property type="molecule type" value="Genomic_DNA"/>
</dbReference>
<name>A0A1Y2CN68_9FUNG</name>
<sequence length="191" mass="21696">MVSDEEAQEHEVRNVASKKNVEEEVPRKASNKKYQGDEDLGRKDSRKKNAEPAPQQQSEDPYASTKPSATSPKKAKKTLRQPASFSDLDSEFQDFQSHYSASPSPEPASKSTVKSPISKENPDPHPYHDSRKRRELYPLFHRGSVLAMRVLLGVGKGWIPRGCDTLHQRRKETFQVVRTVLSKSLRLHLHL</sequence>
<reference evidence="2 3" key="1">
    <citation type="submission" date="2016-07" db="EMBL/GenBank/DDBJ databases">
        <title>Pervasive Adenine N6-methylation of Active Genes in Fungi.</title>
        <authorList>
            <consortium name="DOE Joint Genome Institute"/>
            <person name="Mondo S.J."/>
            <person name="Dannebaum R.O."/>
            <person name="Kuo R.C."/>
            <person name="Labutti K."/>
            <person name="Haridas S."/>
            <person name="Kuo A."/>
            <person name="Salamov A."/>
            <person name="Ahrendt S.R."/>
            <person name="Lipzen A."/>
            <person name="Sullivan W."/>
            <person name="Andreopoulos W.B."/>
            <person name="Clum A."/>
            <person name="Lindquist E."/>
            <person name="Daum C."/>
            <person name="Ramamoorthy G.K."/>
            <person name="Gryganskyi A."/>
            <person name="Culley D."/>
            <person name="Magnuson J.K."/>
            <person name="James T.Y."/>
            <person name="O'Malley M.A."/>
            <person name="Stajich J.E."/>
            <person name="Spatafora J.W."/>
            <person name="Visel A."/>
            <person name="Grigoriev I.V."/>
        </authorList>
    </citation>
    <scope>NUCLEOTIDE SEQUENCE [LARGE SCALE GENOMIC DNA]</scope>
    <source>
        <strain evidence="2 3">JEL800</strain>
    </source>
</reference>
<evidence type="ECO:0000313" key="2">
    <source>
        <dbReference type="EMBL" id="ORY48479.1"/>
    </source>
</evidence>
<dbReference type="AlphaFoldDB" id="A0A1Y2CN68"/>
<comment type="caution">
    <text evidence="2">The sequence shown here is derived from an EMBL/GenBank/DDBJ whole genome shotgun (WGS) entry which is preliminary data.</text>
</comment>
<gene>
    <name evidence="2" type="ORF">BCR33DRAFT_36243</name>
</gene>
<feature type="compositionally biased region" description="Basic and acidic residues" evidence="1">
    <location>
        <begin position="34"/>
        <end position="50"/>
    </location>
</feature>
<protein>
    <submittedName>
        <fullName evidence="2">Uncharacterized protein</fullName>
    </submittedName>
</protein>
<feature type="compositionally biased region" description="Low complexity" evidence="1">
    <location>
        <begin position="97"/>
        <end position="111"/>
    </location>
</feature>
<organism evidence="2 3">
    <name type="scientific">Rhizoclosmatium globosum</name>
    <dbReference type="NCBI Taxonomy" id="329046"/>
    <lineage>
        <taxon>Eukaryota</taxon>
        <taxon>Fungi</taxon>
        <taxon>Fungi incertae sedis</taxon>
        <taxon>Chytridiomycota</taxon>
        <taxon>Chytridiomycota incertae sedis</taxon>
        <taxon>Chytridiomycetes</taxon>
        <taxon>Chytridiales</taxon>
        <taxon>Chytriomycetaceae</taxon>
        <taxon>Rhizoclosmatium</taxon>
    </lineage>
</organism>
<feature type="compositionally biased region" description="Basic and acidic residues" evidence="1">
    <location>
        <begin position="120"/>
        <end position="129"/>
    </location>
</feature>
<feature type="compositionally biased region" description="Basic and acidic residues" evidence="1">
    <location>
        <begin position="9"/>
        <end position="27"/>
    </location>
</feature>
<accession>A0A1Y2CN68</accession>
<feature type="compositionally biased region" description="Low complexity" evidence="1">
    <location>
        <begin position="63"/>
        <end position="72"/>
    </location>
</feature>